<evidence type="ECO:0000256" key="4">
    <source>
        <dbReference type="SAM" id="Phobius"/>
    </source>
</evidence>
<dbReference type="PANTHER" id="PTHR11089:SF9">
    <property type="entry name" value="NUCLEOLAR GTP-BINDING PROTEIN 2"/>
    <property type="match status" value="1"/>
</dbReference>
<dbReference type="Proteomes" id="UP001152561">
    <property type="component" value="Unassembled WGS sequence"/>
</dbReference>
<dbReference type="InterPro" id="IPR036259">
    <property type="entry name" value="MFS_trans_sf"/>
</dbReference>
<organism evidence="5 6">
    <name type="scientific">Anisodus acutangulus</name>
    <dbReference type="NCBI Taxonomy" id="402998"/>
    <lineage>
        <taxon>Eukaryota</taxon>
        <taxon>Viridiplantae</taxon>
        <taxon>Streptophyta</taxon>
        <taxon>Embryophyta</taxon>
        <taxon>Tracheophyta</taxon>
        <taxon>Spermatophyta</taxon>
        <taxon>Magnoliopsida</taxon>
        <taxon>eudicotyledons</taxon>
        <taxon>Gunneridae</taxon>
        <taxon>Pentapetalae</taxon>
        <taxon>asterids</taxon>
        <taxon>lamiids</taxon>
        <taxon>Solanales</taxon>
        <taxon>Solanaceae</taxon>
        <taxon>Solanoideae</taxon>
        <taxon>Hyoscyameae</taxon>
        <taxon>Anisodus</taxon>
    </lineage>
</organism>
<keyword evidence="1" id="KW-0547">Nucleotide-binding</keyword>
<sequence>MREAHSSLSFSAFTPRFILRFLMLDSSSFEMALAKHKEYKFKKGQRNELGRALKVIESSDVVQVQNDEEPQGTRCYDLEKHLKENCLHKDMVLLLYKCDLVTAWTTKRLIGILLKEYPTLAFHTSVAKSFGKVTPTLASHQLLIHCARTMYTEDMKVQRTQNKTFTEETIWILLCLFCERFSMFGSIITIDAMIGAITCGRIADFIERKGVIINATRRKEVFFKKKKAEEQKGSSWKNRVTMILRSYAAVGVTDGTDVIHAIHNAQYYSLDPTCIGYDMEPEKIVHKNTHRGGYLGFAALGILRGYHKSTAACEIGLAAGDYSIEPCTGHDMEPYGIFLMSITQQLQQVMRMSAVFCITKWLAVYFFMGTLVLDMARFLTGFGIGLFSLVVQVFIVVIAPKNLRGGLTAVTQWRPRCQPRLLKFRFYQLL</sequence>
<dbReference type="EMBL" id="JAJAGQ010000001">
    <property type="protein sequence ID" value="KAJ8572763.1"/>
    <property type="molecule type" value="Genomic_DNA"/>
</dbReference>
<dbReference type="InterPro" id="IPR050755">
    <property type="entry name" value="TRAFAC_YlqF/YawG_RiboMat"/>
</dbReference>
<keyword evidence="2" id="KW-0342">GTP-binding</keyword>
<dbReference type="GO" id="GO:0005525">
    <property type="term" value="F:GTP binding"/>
    <property type="evidence" value="ECO:0007669"/>
    <property type="project" value="UniProtKB-KW"/>
</dbReference>
<dbReference type="GO" id="GO:0005730">
    <property type="term" value="C:nucleolus"/>
    <property type="evidence" value="ECO:0007669"/>
    <property type="project" value="TreeGrafter"/>
</dbReference>
<feature type="transmembrane region" description="Helical" evidence="4">
    <location>
        <begin position="378"/>
        <end position="399"/>
    </location>
</feature>
<dbReference type="PANTHER" id="PTHR11089">
    <property type="entry name" value="GTP-BINDING PROTEIN-RELATED"/>
    <property type="match status" value="1"/>
</dbReference>
<dbReference type="Gene3D" id="1.20.1250.20">
    <property type="entry name" value="MFS general substrate transporter like domains"/>
    <property type="match status" value="1"/>
</dbReference>
<keyword evidence="4" id="KW-1133">Transmembrane helix</keyword>
<evidence type="ECO:0000256" key="2">
    <source>
        <dbReference type="ARBA" id="ARBA00023134"/>
    </source>
</evidence>
<keyword evidence="6" id="KW-1185">Reference proteome</keyword>
<evidence type="ECO:0000313" key="5">
    <source>
        <dbReference type="EMBL" id="KAJ8572763.1"/>
    </source>
</evidence>
<comment type="caution">
    <text evidence="5">The sequence shown here is derived from an EMBL/GenBank/DDBJ whole genome shotgun (WGS) entry which is preliminary data.</text>
</comment>
<protein>
    <submittedName>
        <fullName evidence="5">Uncharacterized protein</fullName>
    </submittedName>
</protein>
<gene>
    <name evidence="5" type="ORF">K7X08_009274</name>
</gene>
<feature type="transmembrane region" description="Helical" evidence="4">
    <location>
        <begin position="349"/>
        <end position="372"/>
    </location>
</feature>
<reference evidence="6" key="1">
    <citation type="journal article" date="2023" name="Proc. Natl. Acad. Sci. U.S.A.">
        <title>Genomic and structural basis for evolution of tropane alkaloid biosynthesis.</title>
        <authorList>
            <person name="Wanga Y.-J."/>
            <person name="Taina T."/>
            <person name="Yua J.-Y."/>
            <person name="Lia J."/>
            <person name="Xua B."/>
            <person name="Chenc J."/>
            <person name="D'Auriad J.C."/>
            <person name="Huanga J.-P."/>
            <person name="Huanga S.-X."/>
        </authorList>
    </citation>
    <scope>NUCLEOTIDE SEQUENCE [LARGE SCALE GENOMIC DNA]</scope>
    <source>
        <strain evidence="6">cv. KIB-2019</strain>
    </source>
</reference>
<proteinExistence type="inferred from homology"/>
<evidence type="ECO:0000313" key="6">
    <source>
        <dbReference type="Proteomes" id="UP001152561"/>
    </source>
</evidence>
<name>A0A9Q1MZJ4_9SOLA</name>
<keyword evidence="4" id="KW-0472">Membrane</keyword>
<accession>A0A9Q1MZJ4</accession>
<comment type="similarity">
    <text evidence="3">Belongs to the major facilitator superfamily. Phosphate:H(+) symporter (TC 2.A.1.9) family.</text>
</comment>
<evidence type="ECO:0000256" key="3">
    <source>
        <dbReference type="ARBA" id="ARBA00044504"/>
    </source>
</evidence>
<dbReference type="AlphaFoldDB" id="A0A9Q1MZJ4"/>
<keyword evidence="4" id="KW-0812">Transmembrane</keyword>
<dbReference type="OrthoDB" id="6133115at2759"/>
<evidence type="ECO:0000256" key="1">
    <source>
        <dbReference type="ARBA" id="ARBA00022741"/>
    </source>
</evidence>